<protein>
    <submittedName>
        <fullName evidence="1">Uncharacterized protein</fullName>
    </submittedName>
</protein>
<sequence length="133" mass="14784">NVSKVNISEDQNATCCNSSSSCCGSSDSTIVSEIHDIETSQLEVRDANKLYVDVFVPLNACECVWSQFMNLVFSALAPYMKHVKFKTKNLDSEEARKLNLTGNCVIVDGKKKFITSFALKKELPDLLKERGLV</sequence>
<evidence type="ECO:0000313" key="1">
    <source>
        <dbReference type="EMBL" id="GAH33559.1"/>
    </source>
</evidence>
<gene>
    <name evidence="1" type="ORF">S03H2_12883</name>
</gene>
<proteinExistence type="predicted"/>
<comment type="caution">
    <text evidence="1">The sequence shown here is derived from an EMBL/GenBank/DDBJ whole genome shotgun (WGS) entry which is preliminary data.</text>
</comment>
<feature type="non-terminal residue" evidence="1">
    <location>
        <position position="1"/>
    </location>
</feature>
<dbReference type="EMBL" id="BARU01006549">
    <property type="protein sequence ID" value="GAH33559.1"/>
    <property type="molecule type" value="Genomic_DNA"/>
</dbReference>
<organism evidence="1">
    <name type="scientific">marine sediment metagenome</name>
    <dbReference type="NCBI Taxonomy" id="412755"/>
    <lineage>
        <taxon>unclassified sequences</taxon>
        <taxon>metagenomes</taxon>
        <taxon>ecological metagenomes</taxon>
    </lineage>
</organism>
<name>X1FW64_9ZZZZ</name>
<accession>X1FW64</accession>
<reference evidence="1" key="1">
    <citation type="journal article" date="2014" name="Front. Microbiol.">
        <title>High frequency of phylogenetically diverse reductive dehalogenase-homologous genes in deep subseafloor sedimentary metagenomes.</title>
        <authorList>
            <person name="Kawai M."/>
            <person name="Futagami T."/>
            <person name="Toyoda A."/>
            <person name="Takaki Y."/>
            <person name="Nishi S."/>
            <person name="Hori S."/>
            <person name="Arai W."/>
            <person name="Tsubouchi T."/>
            <person name="Morono Y."/>
            <person name="Uchiyama I."/>
            <person name="Ito T."/>
            <person name="Fujiyama A."/>
            <person name="Inagaki F."/>
            <person name="Takami H."/>
        </authorList>
    </citation>
    <scope>NUCLEOTIDE SEQUENCE</scope>
    <source>
        <strain evidence="1">Expedition CK06-06</strain>
    </source>
</reference>
<dbReference type="AlphaFoldDB" id="X1FW64"/>